<keyword evidence="1" id="KW-1133">Transmembrane helix</keyword>
<keyword evidence="1" id="KW-0812">Transmembrane</keyword>
<accession>A0ABY5P770</accession>
<dbReference type="EMBL" id="CP102453">
    <property type="protein sequence ID" value="UUX34587.1"/>
    <property type="molecule type" value="Genomic_DNA"/>
</dbReference>
<dbReference type="Proteomes" id="UP001315967">
    <property type="component" value="Chromosome"/>
</dbReference>
<feature type="transmembrane region" description="Helical" evidence="1">
    <location>
        <begin position="213"/>
        <end position="232"/>
    </location>
</feature>
<dbReference type="RefSeq" id="WP_313794088.1">
    <property type="nucleotide sequence ID" value="NZ_CP102453.1"/>
</dbReference>
<evidence type="ECO:0000313" key="2">
    <source>
        <dbReference type="EMBL" id="UUX34587.1"/>
    </source>
</evidence>
<proteinExistence type="predicted"/>
<feature type="transmembrane region" description="Helical" evidence="1">
    <location>
        <begin position="171"/>
        <end position="201"/>
    </location>
</feature>
<protein>
    <submittedName>
        <fullName evidence="2">DUF1189 domain-containing protein</fullName>
    </submittedName>
</protein>
<reference evidence="2 3" key="1">
    <citation type="submission" date="2022-08" db="EMBL/GenBank/DDBJ databases">
        <title>Aerococcaceae sp. nov isolated from spoiled eye mask.</title>
        <authorList>
            <person name="Zhou G."/>
            <person name="Xie X.-B."/>
            <person name="Shi Q.-S."/>
            <person name="Wang Y.-S."/>
            <person name="Wen X."/>
            <person name="Peng H."/>
            <person name="Yang X.-J."/>
            <person name="Tao H.-B."/>
            <person name="Huang X.-M."/>
        </authorList>
    </citation>
    <scope>NUCLEOTIDE SEQUENCE [LARGE SCALE GENOMIC DNA]</scope>
    <source>
        <strain evidence="3">DM20194951</strain>
    </source>
</reference>
<organism evidence="2 3">
    <name type="scientific">Fundicoccus culcitae</name>
    <dbReference type="NCBI Taxonomy" id="2969821"/>
    <lineage>
        <taxon>Bacteria</taxon>
        <taxon>Bacillati</taxon>
        <taxon>Bacillota</taxon>
        <taxon>Bacilli</taxon>
        <taxon>Lactobacillales</taxon>
        <taxon>Aerococcaceae</taxon>
        <taxon>Fundicoccus</taxon>
    </lineage>
</organism>
<gene>
    <name evidence="2" type="ORF">NRE15_02750</name>
</gene>
<feature type="transmembrane region" description="Helical" evidence="1">
    <location>
        <begin position="26"/>
        <end position="47"/>
    </location>
</feature>
<evidence type="ECO:0000256" key="1">
    <source>
        <dbReference type="SAM" id="Phobius"/>
    </source>
</evidence>
<keyword evidence="3" id="KW-1185">Reference proteome</keyword>
<dbReference type="InterPro" id="IPR009574">
    <property type="entry name" value="DUF1189"/>
</dbReference>
<sequence length="277" mass="32195">MRQLFKLLFQALRNPRHYIETINMKWRTILILPLIATLVITMNLLVLTDTILEGFFSDISMATQYVPEYTIEEATLTLNEAEKPLYYQSDFFQLVIDDTIENRGIQMNIPIPNEKAAAISDDTPLNLFLFKNQAVAMIGGVHNILDYSNPLLSNDRLTSLMSSVNNQQFSILSAVFISYFVSATIFYWIQMFVIALLAGIFNMRLTQPLKYRTRLKLTVIISFVPLILIQIINSLFPTIQYSTYLLQIITLFIYYMALKDHSRFIRSLMEKFNIRKK</sequence>
<evidence type="ECO:0000313" key="3">
    <source>
        <dbReference type="Proteomes" id="UP001315967"/>
    </source>
</evidence>
<name>A0ABY5P770_9LACT</name>
<feature type="transmembrane region" description="Helical" evidence="1">
    <location>
        <begin position="238"/>
        <end position="258"/>
    </location>
</feature>
<keyword evidence="1" id="KW-0472">Membrane</keyword>
<dbReference type="Pfam" id="PF06691">
    <property type="entry name" value="DUF1189"/>
    <property type="match status" value="1"/>
</dbReference>